<evidence type="ECO:0000313" key="2">
    <source>
        <dbReference type="Proteomes" id="UP000675880"/>
    </source>
</evidence>
<keyword evidence="2" id="KW-1185">Reference proteome</keyword>
<dbReference type="RefSeq" id="WP_213043752.1">
    <property type="nucleotide sequence ID" value="NZ_CAJNBJ010000018.1"/>
</dbReference>
<evidence type="ECO:0008006" key="3">
    <source>
        <dbReference type="Google" id="ProtNLM"/>
    </source>
</evidence>
<comment type="caution">
    <text evidence="1">The sequence shown here is derived from an EMBL/GenBank/DDBJ whole genome shotgun (WGS) entry which is preliminary data.</text>
</comment>
<accession>A0ABM8S3K7</accession>
<reference evidence="1 2" key="1">
    <citation type="submission" date="2021-02" db="EMBL/GenBank/DDBJ databases">
        <authorList>
            <person name="Han P."/>
        </authorList>
    </citation>
    <scope>NUCLEOTIDE SEQUENCE [LARGE SCALE GENOMIC DNA]</scope>
    <source>
        <strain evidence="1">Candidatus Nitrospira sp. ZN2</strain>
    </source>
</reference>
<dbReference type="EMBL" id="CAJNBJ010000018">
    <property type="protein sequence ID" value="CAE6787138.1"/>
    <property type="molecule type" value="Genomic_DNA"/>
</dbReference>
<evidence type="ECO:0000313" key="1">
    <source>
        <dbReference type="EMBL" id="CAE6787138.1"/>
    </source>
</evidence>
<protein>
    <recommendedName>
        <fullName evidence="3">DUF507 domain-containing protein</fullName>
    </recommendedName>
</protein>
<proteinExistence type="predicted"/>
<gene>
    <name evidence="1" type="ORF">NSPZN2_50163</name>
</gene>
<dbReference type="Pfam" id="PF04368">
    <property type="entry name" value="DUF507"/>
    <property type="match status" value="1"/>
</dbReference>
<organism evidence="1 2">
    <name type="scientific">Nitrospira defluvii</name>
    <dbReference type="NCBI Taxonomy" id="330214"/>
    <lineage>
        <taxon>Bacteria</taxon>
        <taxon>Pseudomonadati</taxon>
        <taxon>Nitrospirota</taxon>
        <taxon>Nitrospiria</taxon>
        <taxon>Nitrospirales</taxon>
        <taxon>Nitrospiraceae</taxon>
        <taxon>Nitrospira</taxon>
    </lineage>
</organism>
<dbReference type="InterPro" id="IPR007463">
    <property type="entry name" value="DUF507"/>
</dbReference>
<dbReference type="Proteomes" id="UP000675880">
    <property type="component" value="Unassembled WGS sequence"/>
</dbReference>
<name>A0ABM8S3K7_9BACT</name>
<sequence>MISDDKASHLAHLVLGALKKSPQCRLTEDDGKVLREIKRVVAAELALDADIDKKVRAKLASYSKQIVEGSAEWEVMYRKTSEEEQKKRAKP</sequence>